<proteinExistence type="predicted"/>
<accession>A0A484PFR3</accession>
<dbReference type="EMBL" id="CAADHY010000018">
    <property type="protein sequence ID" value="VFR24663.1"/>
    <property type="molecule type" value="Genomic_DNA"/>
</dbReference>
<reference evidence="2" key="1">
    <citation type="submission" date="2019-03" db="EMBL/GenBank/DDBJ databases">
        <authorList>
            <person name="Danneels B."/>
        </authorList>
    </citation>
    <scope>NUCLEOTIDE SEQUENCE</scope>
</reference>
<gene>
    <name evidence="2" type="ORF">AMP9_1749</name>
</gene>
<name>A0A484PFR3_9ZZZZ</name>
<organism evidence="2">
    <name type="scientific">plant metagenome</name>
    <dbReference type="NCBI Taxonomy" id="1297885"/>
    <lineage>
        <taxon>unclassified sequences</taxon>
        <taxon>metagenomes</taxon>
        <taxon>organismal metagenomes</taxon>
    </lineage>
</organism>
<evidence type="ECO:0000256" key="1">
    <source>
        <dbReference type="SAM" id="MobiDB-lite"/>
    </source>
</evidence>
<feature type="region of interest" description="Disordered" evidence="1">
    <location>
        <begin position="1"/>
        <end position="66"/>
    </location>
</feature>
<evidence type="ECO:0000313" key="2">
    <source>
        <dbReference type="EMBL" id="VFR24663.1"/>
    </source>
</evidence>
<sequence length="66" mass="7056">MWGKQNIIPPDPASVHPALTAHSCRRPGPAPTPGPIPPLETSCRAGPRRRATEIERQPCPPSVTLS</sequence>
<dbReference type="AlphaFoldDB" id="A0A484PFR3"/>
<protein>
    <submittedName>
        <fullName evidence="2">Uncharacterized protein</fullName>
    </submittedName>
</protein>
<feature type="compositionally biased region" description="Pro residues" evidence="1">
    <location>
        <begin position="28"/>
        <end position="38"/>
    </location>
</feature>